<sequence length="411" mass="43455">MSVTTLFRGAAVLDAERGELEGDRSVLVVGDRIAEVGSAAEVRPPDPDRVVDLRGRTLMPGLIDAHVHVYVQSMDLSQVESWLPSYLVPKAAKALGEMLRRGFTTVRDVGGADFALAQSIEEGLVTGPRLIHGGPALSQTGGHGDFRSRGDFGGHGCLRCPTIFRLADGPDEVRRVVRDVLRGGAHHIKLMLSGGVLSPTDSITSVQYTAEEIAVAVREADAAGKYVTGHTFLAGAINSALRQGVRCIEHGNFIDDTSVGLFAEHDAFLVPTLTIVRAIQELGPAMGLSGDVLAKSAEVFEAGMTALERAHRGGVNLVYGTDLLGDLQTRQLEELTLRAEVQPPADLIRSATTTPARLLGMAGEIGVVAPGAYADLLVVDGDPLAGISVLAAPERHLNLVMKAGTVYHDTM</sequence>
<comment type="caution">
    <text evidence="2">The sequence shown here is derived from an EMBL/GenBank/DDBJ whole genome shotgun (WGS) entry which is preliminary data.</text>
</comment>
<dbReference type="InterPro" id="IPR051781">
    <property type="entry name" value="Metallo-dep_Hydrolase"/>
</dbReference>
<dbReference type="Pfam" id="PF01979">
    <property type="entry name" value="Amidohydro_1"/>
    <property type="match status" value="1"/>
</dbReference>
<dbReference type="InterPro" id="IPR057744">
    <property type="entry name" value="OTAase-like"/>
</dbReference>
<dbReference type="OrthoDB" id="3514520at2"/>
<protein>
    <submittedName>
        <fullName evidence="2">Amidohydrolase family protein</fullName>
    </submittedName>
</protein>
<reference evidence="2 3" key="1">
    <citation type="submission" date="2018-12" db="EMBL/GenBank/DDBJ databases">
        <title>Amycolatopsis eburnea sp. nov. actinomycete associate with arbuscular mycorrhiza fungal spore.</title>
        <authorList>
            <person name="Lumyong S."/>
            <person name="Chaiya L."/>
        </authorList>
    </citation>
    <scope>NUCLEOTIDE SEQUENCE [LARGE SCALE GENOMIC DNA]</scope>
    <source>
        <strain evidence="2 3">GLM-1</strain>
    </source>
</reference>
<feature type="domain" description="Amidohydrolase-related" evidence="1">
    <location>
        <begin position="57"/>
        <end position="405"/>
    </location>
</feature>
<evidence type="ECO:0000313" key="3">
    <source>
        <dbReference type="Proteomes" id="UP000267081"/>
    </source>
</evidence>
<name>A0A3R9F2M1_9PSEU</name>
<dbReference type="PANTHER" id="PTHR43135:SF3">
    <property type="entry name" value="ALPHA-D-RIBOSE 1-METHYLPHOSPHONATE 5-TRIPHOSPHATE DIPHOSPHATASE"/>
    <property type="match status" value="1"/>
</dbReference>
<dbReference type="Gene3D" id="2.30.40.10">
    <property type="entry name" value="Urease, subunit C, domain 1"/>
    <property type="match status" value="1"/>
</dbReference>
<keyword evidence="3" id="KW-1185">Reference proteome</keyword>
<keyword evidence="2" id="KW-0378">Hydrolase</keyword>
<organism evidence="2 3">
    <name type="scientific">Amycolatopsis eburnea</name>
    <dbReference type="NCBI Taxonomy" id="2267691"/>
    <lineage>
        <taxon>Bacteria</taxon>
        <taxon>Bacillati</taxon>
        <taxon>Actinomycetota</taxon>
        <taxon>Actinomycetes</taxon>
        <taxon>Pseudonocardiales</taxon>
        <taxon>Pseudonocardiaceae</taxon>
        <taxon>Amycolatopsis</taxon>
    </lineage>
</organism>
<dbReference type="PANTHER" id="PTHR43135">
    <property type="entry name" value="ALPHA-D-RIBOSE 1-METHYLPHOSPHONATE 5-TRIPHOSPHATE DIPHOSPHATASE"/>
    <property type="match status" value="1"/>
</dbReference>
<dbReference type="Gene3D" id="3.20.20.140">
    <property type="entry name" value="Metal-dependent hydrolases"/>
    <property type="match status" value="1"/>
</dbReference>
<dbReference type="CDD" id="cd01299">
    <property type="entry name" value="Met_dep_hydrolase_A"/>
    <property type="match status" value="1"/>
</dbReference>
<dbReference type="GO" id="GO:0016810">
    <property type="term" value="F:hydrolase activity, acting on carbon-nitrogen (but not peptide) bonds"/>
    <property type="evidence" value="ECO:0007669"/>
    <property type="project" value="InterPro"/>
</dbReference>
<dbReference type="InterPro" id="IPR006680">
    <property type="entry name" value="Amidohydro-rel"/>
</dbReference>
<dbReference type="SUPFAM" id="SSF51338">
    <property type="entry name" value="Composite domain of metallo-dependent hydrolases"/>
    <property type="match status" value="1"/>
</dbReference>
<dbReference type="Proteomes" id="UP000267081">
    <property type="component" value="Unassembled WGS sequence"/>
</dbReference>
<dbReference type="InterPro" id="IPR032466">
    <property type="entry name" value="Metal_Hydrolase"/>
</dbReference>
<evidence type="ECO:0000313" key="2">
    <source>
        <dbReference type="EMBL" id="RSD13168.1"/>
    </source>
</evidence>
<dbReference type="InterPro" id="IPR011059">
    <property type="entry name" value="Metal-dep_hydrolase_composite"/>
</dbReference>
<dbReference type="EMBL" id="RSEC01000058">
    <property type="protein sequence ID" value="RSD13168.1"/>
    <property type="molecule type" value="Genomic_DNA"/>
</dbReference>
<gene>
    <name evidence="2" type="ORF">EIY87_25750</name>
</gene>
<dbReference type="RefSeq" id="WP_125312468.1">
    <property type="nucleotide sequence ID" value="NZ_RSEC01000058.1"/>
</dbReference>
<evidence type="ECO:0000259" key="1">
    <source>
        <dbReference type="Pfam" id="PF01979"/>
    </source>
</evidence>
<dbReference type="SUPFAM" id="SSF51556">
    <property type="entry name" value="Metallo-dependent hydrolases"/>
    <property type="match status" value="1"/>
</dbReference>
<proteinExistence type="predicted"/>
<dbReference type="AlphaFoldDB" id="A0A3R9F2M1"/>
<accession>A0A3R9F2M1</accession>